<dbReference type="Pfam" id="PF04397">
    <property type="entry name" value="LytTR"/>
    <property type="match status" value="1"/>
</dbReference>
<evidence type="ECO:0000259" key="7">
    <source>
        <dbReference type="PROSITE" id="PS50930"/>
    </source>
</evidence>
<evidence type="ECO:0000256" key="5">
    <source>
        <dbReference type="PROSITE-ProRule" id="PRU00169"/>
    </source>
</evidence>
<dbReference type="InterPro" id="IPR001789">
    <property type="entry name" value="Sig_transdc_resp-reg_receiver"/>
</dbReference>
<comment type="caution">
    <text evidence="8">The sequence shown here is derived from an EMBL/GenBank/DDBJ whole genome shotgun (WGS) entry which is preliminary data.</text>
</comment>
<evidence type="ECO:0000313" key="9">
    <source>
        <dbReference type="Proteomes" id="UP000014622"/>
    </source>
</evidence>
<sequence>MKKEKKMFKIAICNDAEEINSQIEAFIHAYSLDSYKVDVFSDSYSLIQSLKNNDHMLYFLNIEKDNQGIEVAKTVRKYNLNAFIVFLANHKKYMSEIFEIRTFDYVLKPVTKERIFRIMDDISRLLNLNKKQFVFSVNNMNNYISFGEIIYFEKHKRQTMLHHVSGMSKVFYMNTDQILEQLDACFTQIHTSFIININFVRQASRTKVILNNHRGIELPISRKYRENVSNKFIHLQK</sequence>
<protein>
    <submittedName>
        <fullName evidence="8">LytTr DNA-binding domain protein</fullName>
    </submittedName>
</protein>
<dbReference type="PROSITE" id="PS50110">
    <property type="entry name" value="RESPONSE_REGULATORY"/>
    <property type="match status" value="1"/>
</dbReference>
<keyword evidence="8" id="KW-0238">DNA-binding</keyword>
<keyword evidence="1" id="KW-0963">Cytoplasm</keyword>
<evidence type="ECO:0000256" key="2">
    <source>
        <dbReference type="ARBA" id="ARBA00023012"/>
    </source>
</evidence>
<name>A0AB73AAD3_ENTFC</name>
<comment type="function">
    <text evidence="4">Required for high-level post-exponential phase expression of a series of secreted proteins.</text>
</comment>
<dbReference type="Gene3D" id="2.40.50.1020">
    <property type="entry name" value="LytTr DNA-binding domain"/>
    <property type="match status" value="1"/>
</dbReference>
<evidence type="ECO:0000259" key="6">
    <source>
        <dbReference type="PROSITE" id="PS50110"/>
    </source>
</evidence>
<evidence type="ECO:0000256" key="4">
    <source>
        <dbReference type="ARBA" id="ARBA00037164"/>
    </source>
</evidence>
<dbReference type="Gene3D" id="3.40.50.2300">
    <property type="match status" value="1"/>
</dbReference>
<dbReference type="PROSITE" id="PS50930">
    <property type="entry name" value="HTH_LYTTR"/>
    <property type="match status" value="1"/>
</dbReference>
<dbReference type="EMBL" id="ATIT01000074">
    <property type="protein sequence ID" value="EPI13475.1"/>
    <property type="molecule type" value="Genomic_DNA"/>
</dbReference>
<accession>A0AB73AAD3</accession>
<evidence type="ECO:0000256" key="3">
    <source>
        <dbReference type="ARBA" id="ARBA00023159"/>
    </source>
</evidence>
<gene>
    <name evidence="8" type="ORF">D356_01170</name>
</gene>
<dbReference type="SUPFAM" id="SSF52172">
    <property type="entry name" value="CheY-like"/>
    <property type="match status" value="1"/>
</dbReference>
<feature type="domain" description="HTH LytTR-type" evidence="7">
    <location>
        <begin position="143"/>
        <end position="234"/>
    </location>
</feature>
<evidence type="ECO:0000313" key="8">
    <source>
        <dbReference type="EMBL" id="EPI13475.1"/>
    </source>
</evidence>
<comment type="caution">
    <text evidence="5">Lacks conserved residue(s) required for the propagation of feature annotation.</text>
</comment>
<dbReference type="AlphaFoldDB" id="A0AB73AAD3"/>
<dbReference type="GO" id="GO:0003677">
    <property type="term" value="F:DNA binding"/>
    <property type="evidence" value="ECO:0007669"/>
    <property type="project" value="UniProtKB-KW"/>
</dbReference>
<dbReference type="Proteomes" id="UP000014622">
    <property type="component" value="Unassembled WGS sequence"/>
</dbReference>
<dbReference type="GO" id="GO:0000156">
    <property type="term" value="F:phosphorelay response regulator activity"/>
    <property type="evidence" value="ECO:0007669"/>
    <property type="project" value="InterPro"/>
</dbReference>
<keyword evidence="3" id="KW-0010">Activator</keyword>
<keyword evidence="2" id="KW-0902">Two-component regulatory system</keyword>
<evidence type="ECO:0000256" key="1">
    <source>
        <dbReference type="ARBA" id="ARBA00022490"/>
    </source>
</evidence>
<feature type="domain" description="Response regulatory" evidence="6">
    <location>
        <begin position="9"/>
        <end position="123"/>
    </location>
</feature>
<dbReference type="SMART" id="SM00850">
    <property type="entry name" value="LytTR"/>
    <property type="match status" value="1"/>
</dbReference>
<dbReference type="Pfam" id="PF00072">
    <property type="entry name" value="Response_reg"/>
    <property type="match status" value="1"/>
</dbReference>
<dbReference type="PANTHER" id="PTHR37299:SF3">
    <property type="entry name" value="STAGE 0 SPORULATION PROTEIN A HOMOLOG"/>
    <property type="match status" value="1"/>
</dbReference>
<organism evidence="8 9">
    <name type="scientific">Enterococcus faecium SD2A-2</name>
    <dbReference type="NCBI Taxonomy" id="1244154"/>
    <lineage>
        <taxon>Bacteria</taxon>
        <taxon>Bacillati</taxon>
        <taxon>Bacillota</taxon>
        <taxon>Bacilli</taxon>
        <taxon>Lactobacillales</taxon>
        <taxon>Enterococcaceae</taxon>
        <taxon>Enterococcus</taxon>
    </lineage>
</organism>
<dbReference type="InterPro" id="IPR011006">
    <property type="entry name" value="CheY-like_superfamily"/>
</dbReference>
<dbReference type="PANTHER" id="PTHR37299">
    <property type="entry name" value="TRANSCRIPTIONAL REGULATOR-RELATED"/>
    <property type="match status" value="1"/>
</dbReference>
<reference evidence="8 9" key="1">
    <citation type="submission" date="2013-06" db="EMBL/GenBank/DDBJ databases">
        <authorList>
            <person name="Weinstock G."/>
            <person name="Sodergren E."/>
            <person name="Lobos E.A."/>
            <person name="Fulton L."/>
            <person name="Fulton R."/>
            <person name="Courtney L."/>
            <person name="Fronick C."/>
            <person name="O'Laughlin M."/>
            <person name="Godfrey J."/>
            <person name="Wilson R.M."/>
            <person name="Miner T."/>
            <person name="Farmer C."/>
            <person name="Delehaunty K."/>
            <person name="Cordes M."/>
            <person name="Minx P."/>
            <person name="Tomlinson C."/>
            <person name="Chen J."/>
            <person name="Wollam A."/>
            <person name="Pepin K.H."/>
            <person name="Bhonagiri V."/>
            <person name="Zhang X."/>
            <person name="Warren W."/>
            <person name="Mitreva M."/>
            <person name="Mardis E.R."/>
            <person name="Wilson R.K."/>
        </authorList>
    </citation>
    <scope>NUCLEOTIDE SEQUENCE [LARGE SCALE GENOMIC DNA]</scope>
    <source>
        <strain evidence="8 9">SD2A-2</strain>
    </source>
</reference>
<dbReference type="InterPro" id="IPR046947">
    <property type="entry name" value="LytR-like"/>
</dbReference>
<proteinExistence type="predicted"/>
<dbReference type="InterPro" id="IPR007492">
    <property type="entry name" value="LytTR_DNA-bd_dom"/>
</dbReference>